<organism evidence="2 3">
    <name type="scientific">Dendrobium chrysotoxum</name>
    <name type="common">Orchid</name>
    <dbReference type="NCBI Taxonomy" id="161865"/>
    <lineage>
        <taxon>Eukaryota</taxon>
        <taxon>Viridiplantae</taxon>
        <taxon>Streptophyta</taxon>
        <taxon>Embryophyta</taxon>
        <taxon>Tracheophyta</taxon>
        <taxon>Spermatophyta</taxon>
        <taxon>Magnoliopsida</taxon>
        <taxon>Liliopsida</taxon>
        <taxon>Asparagales</taxon>
        <taxon>Orchidaceae</taxon>
        <taxon>Epidendroideae</taxon>
        <taxon>Malaxideae</taxon>
        <taxon>Dendrobiinae</taxon>
        <taxon>Dendrobium</taxon>
    </lineage>
</organism>
<evidence type="ECO:0000313" key="2">
    <source>
        <dbReference type="EMBL" id="KAH0455373.1"/>
    </source>
</evidence>
<keyword evidence="3" id="KW-1185">Reference proteome</keyword>
<gene>
    <name evidence="2" type="ORF">IEQ34_015405</name>
</gene>
<dbReference type="Proteomes" id="UP000775213">
    <property type="component" value="Unassembled WGS sequence"/>
</dbReference>
<name>A0AAV7GIW6_DENCH</name>
<proteinExistence type="predicted"/>
<comment type="caution">
    <text evidence="2">The sequence shown here is derived from an EMBL/GenBank/DDBJ whole genome shotgun (WGS) entry which is preliminary data.</text>
</comment>
<evidence type="ECO:0000313" key="3">
    <source>
        <dbReference type="Proteomes" id="UP000775213"/>
    </source>
</evidence>
<dbReference type="AlphaFoldDB" id="A0AAV7GIW6"/>
<dbReference type="EMBL" id="JAGFBR010000014">
    <property type="protein sequence ID" value="KAH0455373.1"/>
    <property type="molecule type" value="Genomic_DNA"/>
</dbReference>
<accession>A0AAV7GIW6</accession>
<feature type="region of interest" description="Disordered" evidence="1">
    <location>
        <begin position="1"/>
        <end position="38"/>
    </location>
</feature>
<sequence length="66" mass="7470">MGPEHSGRVRTQGFGVTPTRYFPQSESEEGGGSGSNFGHIASLREEFRSFCDNQMREFDSFCDEMR</sequence>
<evidence type="ECO:0000256" key="1">
    <source>
        <dbReference type="SAM" id="MobiDB-lite"/>
    </source>
</evidence>
<protein>
    <submittedName>
        <fullName evidence="2">Uncharacterized protein</fullName>
    </submittedName>
</protein>
<reference evidence="2 3" key="1">
    <citation type="journal article" date="2021" name="Hortic Res">
        <title>Chromosome-scale assembly of the Dendrobium chrysotoxum genome enhances the understanding of orchid evolution.</title>
        <authorList>
            <person name="Zhang Y."/>
            <person name="Zhang G.Q."/>
            <person name="Zhang D."/>
            <person name="Liu X.D."/>
            <person name="Xu X.Y."/>
            <person name="Sun W.H."/>
            <person name="Yu X."/>
            <person name="Zhu X."/>
            <person name="Wang Z.W."/>
            <person name="Zhao X."/>
            <person name="Zhong W.Y."/>
            <person name="Chen H."/>
            <person name="Yin W.L."/>
            <person name="Huang T."/>
            <person name="Niu S.C."/>
            <person name="Liu Z.J."/>
        </authorList>
    </citation>
    <scope>NUCLEOTIDE SEQUENCE [LARGE SCALE GENOMIC DNA]</scope>
    <source>
        <strain evidence="2">Lindl</strain>
    </source>
</reference>